<dbReference type="AlphaFoldDB" id="A0A4R1Y2Z4"/>
<gene>
    <name evidence="1" type="ORF">EC844_103192</name>
</gene>
<evidence type="ECO:0000313" key="1">
    <source>
        <dbReference type="EMBL" id="TCM69245.1"/>
    </source>
</evidence>
<evidence type="ECO:0000313" key="2">
    <source>
        <dbReference type="Proteomes" id="UP000294963"/>
    </source>
</evidence>
<protein>
    <recommendedName>
        <fullName evidence="3">DUF2345 domain-containing protein</fullName>
    </recommendedName>
</protein>
<organism evidence="1 2">
    <name type="scientific">Acinetobacter calcoaceticus</name>
    <dbReference type="NCBI Taxonomy" id="471"/>
    <lineage>
        <taxon>Bacteria</taxon>
        <taxon>Pseudomonadati</taxon>
        <taxon>Pseudomonadota</taxon>
        <taxon>Gammaproteobacteria</taxon>
        <taxon>Moraxellales</taxon>
        <taxon>Moraxellaceae</taxon>
        <taxon>Acinetobacter</taxon>
        <taxon>Acinetobacter calcoaceticus/baumannii complex</taxon>
    </lineage>
</organism>
<reference evidence="1 2" key="1">
    <citation type="submission" date="2019-03" db="EMBL/GenBank/DDBJ databases">
        <title>Genomic analyses of the natural microbiome of Caenorhabditis elegans.</title>
        <authorList>
            <person name="Samuel B."/>
        </authorList>
    </citation>
    <scope>NUCLEOTIDE SEQUENCE [LARGE SCALE GENOMIC DNA]</scope>
    <source>
        <strain evidence="1 2">JUb89</strain>
    </source>
</reference>
<sequence>MAGGSQIIISKDGIQIITPREFKVHAGQHIFKGGEKAQFSLPALPNVESLYSNKIDVFNLFSFDSLPKVEYSVLYRSGQIEQGSLDTWGRTNRIRSNEKEKVKVLIGGDDWHYYINRLGGTKQDDIYIKFLDFLGDPIPNLEFTISSERNKLIESCRSNQDGEAKFKCPKDDFPILAIKNFVDKSFKPLIRIENNFVREIVLISPKILKEIELFAETDEKGDYLRSGYSE</sequence>
<dbReference type="Proteomes" id="UP000294963">
    <property type="component" value="Unassembled WGS sequence"/>
</dbReference>
<keyword evidence="2" id="KW-1185">Reference proteome</keyword>
<accession>A0A4R1Y2Z4</accession>
<name>A0A4R1Y2Z4_ACICA</name>
<dbReference type="EMBL" id="SLVJ01000003">
    <property type="protein sequence ID" value="TCM69245.1"/>
    <property type="molecule type" value="Genomic_DNA"/>
</dbReference>
<dbReference type="OrthoDB" id="6694039at2"/>
<evidence type="ECO:0008006" key="3">
    <source>
        <dbReference type="Google" id="ProtNLM"/>
    </source>
</evidence>
<comment type="caution">
    <text evidence="1">The sequence shown here is derived from an EMBL/GenBank/DDBJ whole genome shotgun (WGS) entry which is preliminary data.</text>
</comment>
<proteinExistence type="predicted"/>